<keyword evidence="2" id="KW-1185">Reference proteome</keyword>
<comment type="caution">
    <text evidence="1">The sequence shown here is derived from an EMBL/GenBank/DDBJ whole genome shotgun (WGS) entry which is preliminary data.</text>
</comment>
<name>A0ABD3N0B9_9STRA</name>
<reference evidence="1 2" key="1">
    <citation type="submission" date="2024-10" db="EMBL/GenBank/DDBJ databases">
        <title>Updated reference genomes for cyclostephanoid diatoms.</title>
        <authorList>
            <person name="Roberts W.R."/>
            <person name="Alverson A.J."/>
        </authorList>
    </citation>
    <scope>NUCLEOTIDE SEQUENCE [LARGE SCALE GENOMIC DNA]</scope>
    <source>
        <strain evidence="1 2">AJA232-27</strain>
    </source>
</reference>
<accession>A0ABD3N0B9</accession>
<organism evidence="1 2">
    <name type="scientific">Discostella pseudostelligera</name>
    <dbReference type="NCBI Taxonomy" id="259834"/>
    <lineage>
        <taxon>Eukaryota</taxon>
        <taxon>Sar</taxon>
        <taxon>Stramenopiles</taxon>
        <taxon>Ochrophyta</taxon>
        <taxon>Bacillariophyta</taxon>
        <taxon>Coscinodiscophyceae</taxon>
        <taxon>Thalassiosirophycidae</taxon>
        <taxon>Stephanodiscales</taxon>
        <taxon>Stephanodiscaceae</taxon>
        <taxon>Discostella</taxon>
    </lineage>
</organism>
<gene>
    <name evidence="1" type="ORF">ACHAWU_008816</name>
</gene>
<protein>
    <submittedName>
        <fullName evidence="1">Uncharacterized protein</fullName>
    </submittedName>
</protein>
<evidence type="ECO:0000313" key="1">
    <source>
        <dbReference type="EMBL" id="KAL3769407.1"/>
    </source>
</evidence>
<proteinExistence type="predicted"/>
<dbReference type="AlphaFoldDB" id="A0ABD3N0B9"/>
<dbReference type="EMBL" id="JALLBG020000055">
    <property type="protein sequence ID" value="KAL3769407.1"/>
    <property type="molecule type" value="Genomic_DNA"/>
</dbReference>
<feature type="non-terminal residue" evidence="1">
    <location>
        <position position="1"/>
    </location>
</feature>
<dbReference type="Proteomes" id="UP001530293">
    <property type="component" value="Unassembled WGS sequence"/>
</dbReference>
<evidence type="ECO:0000313" key="2">
    <source>
        <dbReference type="Proteomes" id="UP001530293"/>
    </source>
</evidence>
<sequence>SAAAAATATAINATISAVANRTPSELSLHKDPNVISSADQHRNIEYKSVGKFQYDPIRKRYFPKSIFASYGSDDPCTQRIRTQTPVAAGGKVVNANNMNIEEQQLLRRSGYVSDKELTMIVFRGICLSKILFNSGECPTSLTLQDKRKKKNFRDDVRDCYYPPIHCTERTSLLLTCSLEYCASSHRRNAIATMLSPLVIARRATIVPNMSTLDDIRKGTRTRFLHFPTNHNDIRSYSAWRVESQNAKQSSQWYSILHPFQRRGDRLHVMQPQQMPLSDSNCKLYLQPTVPTFDVLCNQNDARPTSMPHIATICNDAIFYRAPSTNATACSAWELERKSESLQYHGVRLANSPTRSTAISGITGNSVVAGCIVYDVHRDSHDFIIQNTSPSEQVRYAFEKDYFLRSLVNDFRFAHDRSLTVTGS</sequence>